<feature type="domain" description="GAF" evidence="2">
    <location>
        <begin position="22"/>
        <end position="156"/>
    </location>
</feature>
<sequence>MSSQLYSDLLAQSRALTEGEPDLIANLANISALLYEHIEDINWLGFYLTRSDNELVLGPFQGRVACVRIPFGKGVCGVAAETQTCQRVEDVHQFAGHIACDSASNSEVVAPIVVNGKTVAVLDVDSPSVGRFSEEDAKAIQAIADYCQTLNWQGLQS</sequence>
<reference evidence="3 4" key="1">
    <citation type="journal article" date="2004" name="Proc. Natl. Acad. Sci. U.S.A.">
        <title>Genome sequence of the deep-sea gamma-proteobacterium Idiomarina loihiensis reveals amino acid fermentation as a source of carbon and energy.</title>
        <authorList>
            <person name="Hou S."/>
            <person name="Saw J.H."/>
            <person name="Lee K.S."/>
            <person name="Freitas T.A."/>
            <person name="Belisle C."/>
            <person name="Kawarabayasi Y."/>
            <person name="Donachie S.P."/>
            <person name="Pikina A."/>
            <person name="Galperin M.Y."/>
            <person name="Koonin E.V."/>
            <person name="Makarova K.S."/>
            <person name="Omelchenko M.V."/>
            <person name="Sorokin A."/>
            <person name="Wolf Y.I."/>
            <person name="Li Q.X."/>
            <person name="Keum Y.S."/>
            <person name="Campbell S."/>
            <person name="Denery J."/>
            <person name="Aizawa S."/>
            <person name="Shibata S."/>
            <person name="Malahoff A."/>
            <person name="Alam M."/>
        </authorList>
    </citation>
    <scope>NUCLEOTIDE SEQUENCE [LARGE SCALE GENOMIC DNA]</scope>
    <source>
        <strain evidence="4">ATCC BAA-735 / DSM 15497 / L2-TR</strain>
    </source>
</reference>
<dbReference type="RefSeq" id="WP_011234517.1">
    <property type="nucleotide sequence ID" value="NC_006512.1"/>
</dbReference>
<dbReference type="InterPro" id="IPR000614">
    <property type="entry name" value="FRMsr_CS"/>
</dbReference>
<dbReference type="KEGG" id="ilo:IL1271"/>
<dbReference type="Gene3D" id="3.30.450.40">
    <property type="match status" value="1"/>
</dbReference>
<organism evidence="3 4">
    <name type="scientific">Idiomarina loihiensis (strain ATCC BAA-735 / DSM 15497 / L2-TR)</name>
    <dbReference type="NCBI Taxonomy" id="283942"/>
    <lineage>
        <taxon>Bacteria</taxon>
        <taxon>Pseudomonadati</taxon>
        <taxon>Pseudomonadota</taxon>
        <taxon>Gammaproteobacteria</taxon>
        <taxon>Alteromonadales</taxon>
        <taxon>Idiomarinaceae</taxon>
        <taxon>Idiomarina</taxon>
    </lineage>
</organism>
<dbReference type="GeneID" id="41336446"/>
<dbReference type="PROSITE" id="PS01320">
    <property type="entry name" value="UPF0067"/>
    <property type="match status" value="1"/>
</dbReference>
<accession>Q5QX47</accession>
<evidence type="ECO:0000313" key="4">
    <source>
        <dbReference type="Proteomes" id="UP000001171"/>
    </source>
</evidence>
<gene>
    <name evidence="3" type="ordered locus">IL1271</name>
</gene>
<dbReference type="FunFam" id="3.30.450.40:FF:000008">
    <property type="entry name" value="GAF domain-containing proteins"/>
    <property type="match status" value="1"/>
</dbReference>
<dbReference type="GO" id="GO:0005829">
    <property type="term" value="C:cytosol"/>
    <property type="evidence" value="ECO:0007669"/>
    <property type="project" value="TreeGrafter"/>
</dbReference>
<dbReference type="HOGENOM" id="CLU_077738_2_0_6"/>
<evidence type="ECO:0000256" key="1">
    <source>
        <dbReference type="ARBA" id="ARBA00038454"/>
    </source>
</evidence>
<dbReference type="EMBL" id="AE017340">
    <property type="protein sequence ID" value="AAV82111.1"/>
    <property type="molecule type" value="Genomic_DNA"/>
</dbReference>
<dbReference type="InterPro" id="IPR003018">
    <property type="entry name" value="GAF"/>
</dbReference>
<dbReference type="OrthoDB" id="9796252at2"/>
<dbReference type="eggNOG" id="COG1956">
    <property type="taxonomic scope" value="Bacteria"/>
</dbReference>
<dbReference type="STRING" id="283942.IL1271"/>
<evidence type="ECO:0000259" key="2">
    <source>
        <dbReference type="SMART" id="SM00065"/>
    </source>
</evidence>
<dbReference type="PANTHER" id="PTHR21021">
    <property type="entry name" value="GAF/PUTATIVE CYTOSKELETAL PROTEIN"/>
    <property type="match status" value="1"/>
</dbReference>
<dbReference type="Pfam" id="PF13185">
    <property type="entry name" value="GAF_2"/>
    <property type="match status" value="1"/>
</dbReference>
<dbReference type="SMART" id="SM00065">
    <property type="entry name" value="GAF"/>
    <property type="match status" value="1"/>
</dbReference>
<dbReference type="Proteomes" id="UP000001171">
    <property type="component" value="Chromosome"/>
</dbReference>
<evidence type="ECO:0000313" key="3">
    <source>
        <dbReference type="EMBL" id="AAV82111.1"/>
    </source>
</evidence>
<dbReference type="InterPro" id="IPR029016">
    <property type="entry name" value="GAF-like_dom_sf"/>
</dbReference>
<dbReference type="PANTHER" id="PTHR21021:SF15">
    <property type="entry name" value="FREE METHIONINE-R-SULFOXIDE REDUCTASE"/>
    <property type="match status" value="1"/>
</dbReference>
<dbReference type="GO" id="GO:0033745">
    <property type="term" value="F:L-methionine-(R)-S-oxide reductase activity"/>
    <property type="evidence" value="ECO:0007669"/>
    <property type="project" value="TreeGrafter"/>
</dbReference>
<name>Q5QX47_IDILO</name>
<protein>
    <submittedName>
        <fullName evidence="3">Signaling protein with a GAF domain</fullName>
    </submittedName>
</protein>
<keyword evidence="4" id="KW-1185">Reference proteome</keyword>
<dbReference type="InterPro" id="IPR051330">
    <property type="entry name" value="Phosphatase_reg/MetRdx"/>
</dbReference>
<dbReference type="AlphaFoldDB" id="Q5QX47"/>
<comment type="similarity">
    <text evidence="1">Belongs to the free Met sulfoxide reductase family.</text>
</comment>
<dbReference type="SUPFAM" id="SSF55781">
    <property type="entry name" value="GAF domain-like"/>
    <property type="match status" value="1"/>
</dbReference>
<proteinExistence type="inferred from homology"/>